<gene>
    <name evidence="3" type="ORF">PQU94_08255</name>
</gene>
<dbReference type="EMBL" id="JAQQKW010000004">
    <property type="protein sequence ID" value="MDC7694271.1"/>
    <property type="molecule type" value="Genomic_DNA"/>
</dbReference>
<dbReference type="InterPro" id="IPR051332">
    <property type="entry name" value="Fosfomycin_Res_Enzymes"/>
</dbReference>
<dbReference type="PANTHER" id="PTHR36113">
    <property type="entry name" value="LYASE, PUTATIVE-RELATED-RELATED"/>
    <property type="match status" value="1"/>
</dbReference>
<dbReference type="SUPFAM" id="SSF54593">
    <property type="entry name" value="Glyoxalase/Bleomycin resistance protein/Dihydroxybiphenyl dioxygenase"/>
    <property type="match status" value="1"/>
</dbReference>
<evidence type="ECO:0000256" key="1">
    <source>
        <dbReference type="ARBA" id="ARBA00022723"/>
    </source>
</evidence>
<dbReference type="InterPro" id="IPR029068">
    <property type="entry name" value="Glyas_Bleomycin-R_OHBP_Dase"/>
</dbReference>
<sequence>MLPEPTPPMTLGVHHVGLSVYDLATARSFFEHCLGFSLIREMPAYPAAMVTDGKTMISLWQVADAAQSAPFDRRRNVGLHHVAFLVESPEKLEAVYAEVQAGGATIEFAPEPRADGKARHMMCTIPGGPRVEFVTLI</sequence>
<dbReference type="Proteomes" id="UP001216595">
    <property type="component" value="Unassembled WGS sequence"/>
</dbReference>
<evidence type="ECO:0000259" key="2">
    <source>
        <dbReference type="PROSITE" id="PS51819"/>
    </source>
</evidence>
<dbReference type="InterPro" id="IPR037523">
    <property type="entry name" value="VOC_core"/>
</dbReference>
<organism evidence="3 4">
    <name type="scientific">Asticcacaulis currens</name>
    <dbReference type="NCBI Taxonomy" id="2984210"/>
    <lineage>
        <taxon>Bacteria</taxon>
        <taxon>Pseudomonadati</taxon>
        <taxon>Pseudomonadota</taxon>
        <taxon>Alphaproteobacteria</taxon>
        <taxon>Caulobacterales</taxon>
        <taxon>Caulobacteraceae</taxon>
        <taxon>Asticcacaulis</taxon>
    </lineage>
</organism>
<evidence type="ECO:0000313" key="3">
    <source>
        <dbReference type="EMBL" id="MDC7694271.1"/>
    </source>
</evidence>
<reference evidence="3 4" key="1">
    <citation type="submission" date="2023-01" db="EMBL/GenBank/DDBJ databases">
        <title>Novel species of the genus Asticcacaulis isolated from rivers.</title>
        <authorList>
            <person name="Lu H."/>
        </authorList>
    </citation>
    <scope>NUCLEOTIDE SEQUENCE [LARGE SCALE GENOMIC DNA]</scope>
    <source>
        <strain evidence="3 4">DXS10W</strain>
    </source>
</reference>
<dbReference type="PANTHER" id="PTHR36113:SF6">
    <property type="entry name" value="FOSFOMYCIN RESISTANCE PROTEIN FOSX"/>
    <property type="match status" value="1"/>
</dbReference>
<protein>
    <submittedName>
        <fullName evidence="3">VOC family protein</fullName>
    </submittedName>
</protein>
<dbReference type="RefSeq" id="WP_272740988.1">
    <property type="nucleotide sequence ID" value="NZ_JAQQKW010000004.1"/>
</dbReference>
<name>A0ABT5IFM6_9CAUL</name>
<dbReference type="Gene3D" id="3.10.180.10">
    <property type="entry name" value="2,3-Dihydroxybiphenyl 1,2-Dioxygenase, domain 1"/>
    <property type="match status" value="1"/>
</dbReference>
<proteinExistence type="predicted"/>
<keyword evidence="4" id="KW-1185">Reference proteome</keyword>
<dbReference type="PROSITE" id="PS51819">
    <property type="entry name" value="VOC"/>
    <property type="match status" value="1"/>
</dbReference>
<evidence type="ECO:0000313" key="4">
    <source>
        <dbReference type="Proteomes" id="UP001216595"/>
    </source>
</evidence>
<feature type="domain" description="VOC" evidence="2">
    <location>
        <begin position="12"/>
        <end position="136"/>
    </location>
</feature>
<accession>A0ABT5IFM6</accession>
<dbReference type="Pfam" id="PF00903">
    <property type="entry name" value="Glyoxalase"/>
    <property type="match status" value="1"/>
</dbReference>
<comment type="caution">
    <text evidence="3">The sequence shown here is derived from an EMBL/GenBank/DDBJ whole genome shotgun (WGS) entry which is preliminary data.</text>
</comment>
<keyword evidence="1" id="KW-0479">Metal-binding</keyword>
<dbReference type="InterPro" id="IPR004360">
    <property type="entry name" value="Glyas_Fos-R_dOase_dom"/>
</dbReference>